<dbReference type="Proteomes" id="UP000302163">
    <property type="component" value="Chromosome"/>
</dbReference>
<dbReference type="OrthoDB" id="7061352at2"/>
<evidence type="ECO:0000313" key="2">
    <source>
        <dbReference type="Proteomes" id="UP000302163"/>
    </source>
</evidence>
<proteinExistence type="predicted"/>
<dbReference type="InterPro" id="IPR036619">
    <property type="entry name" value="NinB_sf"/>
</dbReference>
<dbReference type="NCBIfam" id="NF007281">
    <property type="entry name" value="PRK09741.1"/>
    <property type="match status" value="1"/>
</dbReference>
<organism evidence="1 2">
    <name type="scientific">Jejubacter calystegiae</name>
    <dbReference type="NCBI Taxonomy" id="2579935"/>
    <lineage>
        <taxon>Bacteria</taxon>
        <taxon>Pseudomonadati</taxon>
        <taxon>Pseudomonadota</taxon>
        <taxon>Gammaproteobacteria</taxon>
        <taxon>Enterobacterales</taxon>
        <taxon>Enterobacteriaceae</taxon>
        <taxon>Jejubacter</taxon>
    </lineage>
</organism>
<gene>
    <name evidence="1" type="ORF">FEM41_20065</name>
</gene>
<keyword evidence="2" id="KW-1185">Reference proteome</keyword>
<dbReference type="AlphaFoldDB" id="A0A4P8YNT1"/>
<reference evidence="1 2" key="1">
    <citation type="submission" date="2019-05" db="EMBL/GenBank/DDBJ databases">
        <title>Complete genome sequence of Izhakiella calystegiae KSNA2, an endophyte isolated from beach morning glory (Calystegia soldanella).</title>
        <authorList>
            <person name="Jiang L."/>
            <person name="Jeong J.C."/>
            <person name="Kim C.Y."/>
            <person name="Kim D.H."/>
            <person name="Kim S.W."/>
            <person name="Lee j."/>
        </authorList>
    </citation>
    <scope>NUCLEOTIDE SEQUENCE [LARGE SCALE GENOMIC DNA]</scope>
    <source>
        <strain evidence="1 2">KSNA2</strain>
    </source>
</reference>
<evidence type="ECO:0008006" key="3">
    <source>
        <dbReference type="Google" id="ProtNLM"/>
    </source>
</evidence>
<sequence>MQEFILHETNKSQFWSVLKEKISTGKRWRIEMSEYRAKRSIPQNSLSHMWYAEISKQLVATGRDYCTPEWVKRNLKKTFLGYREVEDTDLKTGEVETRWELKKTSELDTGDMHYYLQQVEEWCFSMGIELTIPENCEYRELQRRQNA</sequence>
<accession>A0A4P8YNT1</accession>
<dbReference type="EMBL" id="CP040428">
    <property type="protein sequence ID" value="QCT21786.1"/>
    <property type="molecule type" value="Genomic_DNA"/>
</dbReference>
<name>A0A4P8YNT1_9ENTR</name>
<dbReference type="SUPFAM" id="SSF103370">
    <property type="entry name" value="NinB"/>
    <property type="match status" value="1"/>
</dbReference>
<dbReference type="KEGG" id="izh:FEM41_20065"/>
<dbReference type="RefSeq" id="WP_138097942.1">
    <property type="nucleotide sequence ID" value="NZ_CP040428.1"/>
</dbReference>
<protein>
    <recommendedName>
        <fullName evidence="3">NinB protein</fullName>
    </recommendedName>
</protein>
<dbReference type="Gene3D" id="1.10.3790.10">
    <property type="entry name" value="NinB"/>
    <property type="match status" value="1"/>
</dbReference>
<evidence type="ECO:0000313" key="1">
    <source>
        <dbReference type="EMBL" id="QCT21786.1"/>
    </source>
</evidence>